<dbReference type="InterPro" id="IPR010982">
    <property type="entry name" value="Lambda_DNA-bd_dom_sf"/>
</dbReference>
<dbReference type="Gene3D" id="1.10.260.40">
    <property type="entry name" value="lambda repressor-like DNA-binding domains"/>
    <property type="match status" value="1"/>
</dbReference>
<organism evidence="1 2">
    <name type="scientific">Brevibacillus laterosporus</name>
    <name type="common">Bacillus laterosporus</name>
    <dbReference type="NCBI Taxonomy" id="1465"/>
    <lineage>
        <taxon>Bacteria</taxon>
        <taxon>Bacillati</taxon>
        <taxon>Bacillota</taxon>
        <taxon>Bacilli</taxon>
        <taxon>Bacillales</taxon>
        <taxon>Paenibacillaceae</taxon>
        <taxon>Brevibacillus</taxon>
    </lineage>
</organism>
<sequence>MRYSDLLRQYIEKSNLSLTQISDSLRERGYSTHKGHISKLQNGKLPPASEDLSRALAEITGGDPDALIIAAYEEKAPDEVKKIFNEMSRASELTNSTIKCFLTLITDNNGNLLDNIREDLIEELRKNGVVVVDEHFIRNSNELYELLESAGMEEKIQILEVLQELALQNSLTLSDLLSQKSNSTIVNDNSTLDGITITPELSKFFNDLRALSPQDQKDIIEQAITYLYGKKARNRLS</sequence>
<accession>A0AAP3GCJ4</accession>
<name>A0AAP3GCJ4_BRELA</name>
<dbReference type="RefSeq" id="WP_258434203.1">
    <property type="nucleotide sequence ID" value="NZ_JANSGW010000024.1"/>
</dbReference>
<evidence type="ECO:0000313" key="2">
    <source>
        <dbReference type="Proteomes" id="UP001077662"/>
    </source>
</evidence>
<proteinExistence type="predicted"/>
<reference evidence="1" key="1">
    <citation type="submission" date="2022-09" db="EMBL/GenBank/DDBJ databases">
        <title>Genome analysis and characterization of larvicidal activity of Brevibacillus strains.</title>
        <authorList>
            <person name="Patrusheva E.V."/>
            <person name="Izotova A.O."/>
            <person name="Toshchakov S.V."/>
            <person name="Sineoky S.P."/>
        </authorList>
    </citation>
    <scope>NUCLEOTIDE SEQUENCE</scope>
    <source>
        <strain evidence="1">VKPM_B-13247</strain>
    </source>
</reference>
<protein>
    <submittedName>
        <fullName evidence="1">Uncharacterized protein</fullName>
    </submittedName>
</protein>
<dbReference type="Proteomes" id="UP001077662">
    <property type="component" value="Unassembled WGS sequence"/>
</dbReference>
<dbReference type="EMBL" id="JAPTNE010000024">
    <property type="protein sequence ID" value="MCZ0808755.1"/>
    <property type="molecule type" value="Genomic_DNA"/>
</dbReference>
<dbReference type="GO" id="GO:0003677">
    <property type="term" value="F:DNA binding"/>
    <property type="evidence" value="ECO:0007669"/>
    <property type="project" value="InterPro"/>
</dbReference>
<dbReference type="AlphaFoldDB" id="A0AAP3GCJ4"/>
<comment type="caution">
    <text evidence="1">The sequence shown here is derived from an EMBL/GenBank/DDBJ whole genome shotgun (WGS) entry which is preliminary data.</text>
</comment>
<gene>
    <name evidence="1" type="ORF">O0554_17860</name>
</gene>
<evidence type="ECO:0000313" key="1">
    <source>
        <dbReference type="EMBL" id="MCZ0808755.1"/>
    </source>
</evidence>